<evidence type="ECO:0000313" key="1">
    <source>
        <dbReference type="EMBL" id="KXT11598.1"/>
    </source>
</evidence>
<sequence>MATGEEGWRTVLEADAEASRIVADDVVEVHLDGGGFSVGGWTKTERVNIFWSFQDGMHLIDRGRELVIVDLNLFRGSNIVFSRPAQHFEPRKNFARSQRSDHIMTRRYGNVVTAGRACEFRGFEFSGVVQEVESIGMRLVAAWENGA</sequence>
<protein>
    <submittedName>
        <fullName evidence="1">Uncharacterized protein</fullName>
    </submittedName>
</protein>
<proteinExistence type="predicted"/>
<comment type="caution">
    <text evidence="1">The sequence shown here is derived from an EMBL/GenBank/DDBJ whole genome shotgun (WGS) entry which is preliminary data.</text>
</comment>
<organism evidence="1 2">
    <name type="scientific">Pseudocercospora musae</name>
    <dbReference type="NCBI Taxonomy" id="113226"/>
    <lineage>
        <taxon>Eukaryota</taxon>
        <taxon>Fungi</taxon>
        <taxon>Dikarya</taxon>
        <taxon>Ascomycota</taxon>
        <taxon>Pezizomycotina</taxon>
        <taxon>Dothideomycetes</taxon>
        <taxon>Dothideomycetidae</taxon>
        <taxon>Mycosphaerellales</taxon>
        <taxon>Mycosphaerellaceae</taxon>
        <taxon>Pseudocercospora</taxon>
    </lineage>
</organism>
<evidence type="ECO:0000313" key="2">
    <source>
        <dbReference type="Proteomes" id="UP000073492"/>
    </source>
</evidence>
<accession>A0A139IA26</accession>
<dbReference type="AlphaFoldDB" id="A0A139IA26"/>
<name>A0A139IA26_9PEZI</name>
<dbReference type="EMBL" id="LFZO01000191">
    <property type="protein sequence ID" value="KXT11598.1"/>
    <property type="molecule type" value="Genomic_DNA"/>
</dbReference>
<keyword evidence="2" id="KW-1185">Reference proteome</keyword>
<dbReference type="Proteomes" id="UP000073492">
    <property type="component" value="Unassembled WGS sequence"/>
</dbReference>
<gene>
    <name evidence="1" type="ORF">AC579_172</name>
</gene>
<reference evidence="1 2" key="1">
    <citation type="submission" date="2015-07" db="EMBL/GenBank/DDBJ databases">
        <title>Comparative genomics of the Sigatoka disease complex on banana suggests a link between parallel evolutionary changes in Pseudocercospora fijiensis and Pseudocercospora eumusae and increased virulence on the banana host.</title>
        <authorList>
            <person name="Chang T.-C."/>
            <person name="Salvucci A."/>
            <person name="Crous P.W."/>
            <person name="Stergiopoulos I."/>
        </authorList>
    </citation>
    <scope>NUCLEOTIDE SEQUENCE [LARGE SCALE GENOMIC DNA]</scope>
    <source>
        <strain evidence="1 2">CBS 116634</strain>
    </source>
</reference>